<dbReference type="GeneID" id="27903565"/>
<feature type="transmembrane region" description="Helical" evidence="1">
    <location>
        <begin position="22"/>
        <end position="40"/>
    </location>
</feature>
<feature type="transmembrane region" description="Helical" evidence="1">
    <location>
        <begin position="52"/>
        <end position="68"/>
    </location>
</feature>
<keyword evidence="1" id="KW-0812">Transmembrane</keyword>
<sequence length="72" mass="8466">MVWRQCWPATSPGNVLTRSRLWLARLWTLLGSESFGVLLSLSVREKTLRERLSWLAVLIQPLIMLFVYKKSY</sequence>
<accession>N1QEN1</accession>
<protein>
    <submittedName>
        <fullName evidence="2">Uncharacterized protein</fullName>
    </submittedName>
</protein>
<dbReference type="HOGENOM" id="CLU_2723834_0_0_1"/>
<evidence type="ECO:0000313" key="2">
    <source>
        <dbReference type="EMBL" id="EMF10885.1"/>
    </source>
</evidence>
<gene>
    <name evidence="2" type="ORF">SEPMUDRAFT_150837</name>
</gene>
<evidence type="ECO:0000256" key="1">
    <source>
        <dbReference type="SAM" id="Phobius"/>
    </source>
</evidence>
<dbReference type="EMBL" id="KB456267">
    <property type="protein sequence ID" value="EMF10885.1"/>
    <property type="molecule type" value="Genomic_DNA"/>
</dbReference>
<keyword evidence="3" id="KW-1185">Reference proteome</keyword>
<dbReference type="Proteomes" id="UP000016931">
    <property type="component" value="Unassembled WGS sequence"/>
</dbReference>
<evidence type="ECO:0000313" key="3">
    <source>
        <dbReference type="Proteomes" id="UP000016931"/>
    </source>
</evidence>
<dbReference type="RefSeq" id="XP_016759006.1">
    <property type="nucleotide sequence ID" value="XM_016906428.1"/>
</dbReference>
<proteinExistence type="predicted"/>
<keyword evidence="1" id="KW-0472">Membrane</keyword>
<dbReference type="AlphaFoldDB" id="N1QEN1"/>
<keyword evidence="1" id="KW-1133">Transmembrane helix</keyword>
<name>N1QEN1_SPHMS</name>
<organism evidence="2 3">
    <name type="scientific">Sphaerulina musiva (strain SO2202)</name>
    <name type="common">Poplar stem canker fungus</name>
    <name type="synonym">Septoria musiva</name>
    <dbReference type="NCBI Taxonomy" id="692275"/>
    <lineage>
        <taxon>Eukaryota</taxon>
        <taxon>Fungi</taxon>
        <taxon>Dikarya</taxon>
        <taxon>Ascomycota</taxon>
        <taxon>Pezizomycotina</taxon>
        <taxon>Dothideomycetes</taxon>
        <taxon>Dothideomycetidae</taxon>
        <taxon>Mycosphaerellales</taxon>
        <taxon>Mycosphaerellaceae</taxon>
        <taxon>Sphaerulina</taxon>
    </lineage>
</organism>
<reference evidence="2 3" key="1">
    <citation type="journal article" date="2012" name="PLoS Pathog.">
        <title>Diverse lifestyles and strategies of plant pathogenesis encoded in the genomes of eighteen Dothideomycetes fungi.</title>
        <authorList>
            <person name="Ohm R.A."/>
            <person name="Feau N."/>
            <person name="Henrissat B."/>
            <person name="Schoch C.L."/>
            <person name="Horwitz B.A."/>
            <person name="Barry K.W."/>
            <person name="Condon B.J."/>
            <person name="Copeland A.C."/>
            <person name="Dhillon B."/>
            <person name="Glaser F."/>
            <person name="Hesse C.N."/>
            <person name="Kosti I."/>
            <person name="LaButti K."/>
            <person name="Lindquist E.A."/>
            <person name="Lucas S."/>
            <person name="Salamov A.A."/>
            <person name="Bradshaw R.E."/>
            <person name="Ciuffetti L."/>
            <person name="Hamelin R.C."/>
            <person name="Kema G.H.J."/>
            <person name="Lawrence C."/>
            <person name="Scott J.A."/>
            <person name="Spatafora J.W."/>
            <person name="Turgeon B.G."/>
            <person name="de Wit P.J.G.M."/>
            <person name="Zhong S."/>
            <person name="Goodwin S.B."/>
            <person name="Grigoriev I.V."/>
        </authorList>
    </citation>
    <scope>NUCLEOTIDE SEQUENCE [LARGE SCALE GENOMIC DNA]</scope>
    <source>
        <strain evidence="2 3">SO2202</strain>
    </source>
</reference>